<gene>
    <name evidence="2" type="ordered locus">TERMP_01791</name>
</gene>
<proteinExistence type="predicted"/>
<dbReference type="KEGG" id="tba:TERMP_01791"/>
<sequence length="425" mass="48547">MFRKEHVFTALIMFLLTISAFSSVSAFGNENIVLQIDSRPSNATVIIQGINKTFKTPAVIELPSKNWVIRISSGNYTVLYNLVPPEDERFVKIVVYFGRIDLAVKGPFKNITVEYGFNSTVPTKEDEYVPPIAAPFWDEEVCGGIIMFGPKNPPMVIYKYDNKDPYYQLFLNSTPSIEEYRGRKGCKMIEMIYYFGNESAMARGFPYREASFIVPYSLLSIDSQPKNATVYIFDFHRFGEWFTPFDALVPVVMEPQRNVSLIHYDLELGNLTTTVIPYIPELHTYKISMGHNGYPFLEGWLELKPNQSYNIRVNFNILRSALTVNGKEVEMQVPKTKKTTYYLPNTTLLIINSTIALDVYIDGSYVGKTPFKDEVPSGEHDILLKFGSYVVYHKKLDIGYGGRFRLTVIPVKLLKILNVPKIRSV</sequence>
<dbReference type="EMBL" id="CP002372">
    <property type="protein sequence ID" value="ADT84766.1"/>
    <property type="molecule type" value="Genomic_DNA"/>
</dbReference>
<name>F0LK54_THEBM</name>
<feature type="domain" description="PEGA" evidence="1">
    <location>
        <begin position="33"/>
        <end position="93"/>
    </location>
</feature>
<dbReference type="InterPro" id="IPR013229">
    <property type="entry name" value="PEGA"/>
</dbReference>
<dbReference type="OrthoDB" id="94874at2157"/>
<dbReference type="eggNOG" id="arCOG03264">
    <property type="taxonomic scope" value="Archaea"/>
</dbReference>
<organism evidence="2 3">
    <name type="scientific">Thermococcus barophilus (strain DSM 11836 / MP)</name>
    <dbReference type="NCBI Taxonomy" id="391623"/>
    <lineage>
        <taxon>Archaea</taxon>
        <taxon>Methanobacteriati</taxon>
        <taxon>Methanobacteriota</taxon>
        <taxon>Thermococci</taxon>
        <taxon>Thermococcales</taxon>
        <taxon>Thermococcaceae</taxon>
        <taxon>Thermococcus</taxon>
    </lineage>
</organism>
<feature type="domain" description="PEGA" evidence="1">
    <location>
        <begin position="358"/>
        <end position="399"/>
    </location>
</feature>
<evidence type="ECO:0000259" key="1">
    <source>
        <dbReference type="Pfam" id="PF08308"/>
    </source>
</evidence>
<dbReference type="RefSeq" id="WP_013468062.1">
    <property type="nucleotide sequence ID" value="NC_014804.1"/>
</dbReference>
<accession>F0LK54</accession>
<dbReference type="Pfam" id="PF08308">
    <property type="entry name" value="PEGA"/>
    <property type="match status" value="2"/>
</dbReference>
<protein>
    <submittedName>
        <fullName evidence="2">S-layer-like array protein</fullName>
    </submittedName>
</protein>
<evidence type="ECO:0000313" key="3">
    <source>
        <dbReference type="Proteomes" id="UP000007478"/>
    </source>
</evidence>
<dbReference type="GeneID" id="10042107"/>
<reference evidence="2 3" key="1">
    <citation type="journal article" date="2011" name="J. Bacteriol.">
        <title>Complete genome sequence of the hyperthermophilic, piezophilic, heterotrophic, and carboxydotrophic archaeon Thermococcus barophilus MP.</title>
        <authorList>
            <person name="Vannier P."/>
            <person name="Marteinsson V.T."/>
            <person name="Fridjonsson O.H."/>
            <person name="Oger P."/>
            <person name="Jebbar M."/>
        </authorList>
    </citation>
    <scope>NUCLEOTIDE SEQUENCE [LARGE SCALE GENOMIC DNA]</scope>
    <source>
        <strain evidence="3">DSM 11836 / MP</strain>
    </source>
</reference>
<dbReference type="AlphaFoldDB" id="F0LK54"/>
<dbReference type="Proteomes" id="UP000007478">
    <property type="component" value="Chromosome"/>
</dbReference>
<evidence type="ECO:0000313" key="2">
    <source>
        <dbReference type="EMBL" id="ADT84766.1"/>
    </source>
</evidence>
<keyword evidence="3" id="KW-1185">Reference proteome</keyword>
<dbReference type="HOGENOM" id="CLU_649925_0_0_2"/>
<dbReference type="PATRIC" id="fig|391623.17.peg.1790"/>